<comment type="function">
    <text evidence="2">May play the central regulatory role in sporulation. It may be an element of the effector pathway responsible for the activation of sporulation genes in response to nutritional stress. Spo0A may act in concert with spo0H (a sigma factor) to control the expression of some genes that are critical to the sporulation process.</text>
</comment>
<dbReference type="PROSITE" id="PS50110">
    <property type="entry name" value="RESPONSE_REGULATORY"/>
    <property type="match status" value="1"/>
</dbReference>
<dbReference type="InterPro" id="IPR050706">
    <property type="entry name" value="Cyclic-di-GMP_PDE-like"/>
</dbReference>
<dbReference type="SMART" id="SM00448">
    <property type="entry name" value="REC"/>
    <property type="match status" value="1"/>
</dbReference>
<dbReference type="PANTHER" id="PTHR33121">
    <property type="entry name" value="CYCLIC DI-GMP PHOSPHODIESTERASE PDEF"/>
    <property type="match status" value="1"/>
</dbReference>
<protein>
    <recommendedName>
        <fullName evidence="1">Stage 0 sporulation protein A homolog</fullName>
    </recommendedName>
</protein>
<dbReference type="Gene3D" id="3.40.50.2300">
    <property type="match status" value="1"/>
</dbReference>
<dbReference type="Pfam" id="PF00990">
    <property type="entry name" value="GGDEF"/>
    <property type="match status" value="1"/>
</dbReference>
<dbReference type="InterPro" id="IPR043128">
    <property type="entry name" value="Rev_trsase/Diguanyl_cyclase"/>
</dbReference>
<dbReference type="EMBL" id="SVER01000009">
    <property type="protein sequence ID" value="MBE5919136.1"/>
    <property type="molecule type" value="Genomic_DNA"/>
</dbReference>
<dbReference type="Gene3D" id="3.30.70.270">
    <property type="match status" value="1"/>
</dbReference>
<dbReference type="Proteomes" id="UP000766246">
    <property type="component" value="Unassembled WGS sequence"/>
</dbReference>
<dbReference type="SUPFAM" id="SSF52172">
    <property type="entry name" value="CheY-like"/>
    <property type="match status" value="1"/>
</dbReference>
<feature type="domain" description="EAL" evidence="5">
    <location>
        <begin position="307"/>
        <end position="563"/>
    </location>
</feature>
<proteinExistence type="predicted"/>
<dbReference type="PANTHER" id="PTHR33121:SF79">
    <property type="entry name" value="CYCLIC DI-GMP PHOSPHODIESTERASE PDED-RELATED"/>
    <property type="match status" value="1"/>
</dbReference>
<dbReference type="SMART" id="SM00052">
    <property type="entry name" value="EAL"/>
    <property type="match status" value="1"/>
</dbReference>
<dbReference type="InterPro" id="IPR011006">
    <property type="entry name" value="CheY-like_superfamily"/>
</dbReference>
<evidence type="ECO:0000313" key="7">
    <source>
        <dbReference type="Proteomes" id="UP000766246"/>
    </source>
</evidence>
<name>A0A927U6C2_9FIRM</name>
<dbReference type="SUPFAM" id="SSF141868">
    <property type="entry name" value="EAL domain-like"/>
    <property type="match status" value="1"/>
</dbReference>
<keyword evidence="3" id="KW-0597">Phosphoprotein</keyword>
<feature type="modified residue" description="4-aspartylphosphate" evidence="3">
    <location>
        <position position="64"/>
    </location>
</feature>
<dbReference type="PROSITE" id="PS50883">
    <property type="entry name" value="EAL"/>
    <property type="match status" value="1"/>
</dbReference>
<feature type="domain" description="Response regulatory" evidence="4">
    <location>
        <begin position="14"/>
        <end position="129"/>
    </location>
</feature>
<evidence type="ECO:0000256" key="3">
    <source>
        <dbReference type="PROSITE-ProRule" id="PRU00169"/>
    </source>
</evidence>
<dbReference type="GO" id="GO:0000160">
    <property type="term" value="P:phosphorelay signal transduction system"/>
    <property type="evidence" value="ECO:0007669"/>
    <property type="project" value="InterPro"/>
</dbReference>
<comment type="caution">
    <text evidence="6">The sequence shown here is derived from an EMBL/GenBank/DDBJ whole genome shotgun (WGS) entry which is preliminary data.</text>
</comment>
<evidence type="ECO:0000259" key="4">
    <source>
        <dbReference type="PROSITE" id="PS50110"/>
    </source>
</evidence>
<gene>
    <name evidence="6" type="ORF">E7272_04755</name>
</gene>
<dbReference type="CDD" id="cd01948">
    <property type="entry name" value="EAL"/>
    <property type="match status" value="1"/>
</dbReference>
<organism evidence="6 7">
    <name type="scientific">Pseudobutyrivibrio ruminis</name>
    <dbReference type="NCBI Taxonomy" id="46206"/>
    <lineage>
        <taxon>Bacteria</taxon>
        <taxon>Bacillati</taxon>
        <taxon>Bacillota</taxon>
        <taxon>Clostridia</taxon>
        <taxon>Lachnospirales</taxon>
        <taxon>Lachnospiraceae</taxon>
        <taxon>Pseudobutyrivibrio</taxon>
    </lineage>
</organism>
<dbReference type="Pfam" id="PF00563">
    <property type="entry name" value="EAL"/>
    <property type="match status" value="1"/>
</dbReference>
<reference evidence="6" key="1">
    <citation type="submission" date="2019-04" db="EMBL/GenBank/DDBJ databases">
        <title>Evolution of Biomass-Degrading Anaerobic Consortia Revealed by Metagenomics.</title>
        <authorList>
            <person name="Peng X."/>
        </authorList>
    </citation>
    <scope>NUCLEOTIDE SEQUENCE</scope>
    <source>
        <strain evidence="6">SIG311</strain>
    </source>
</reference>
<dbReference type="InterPro" id="IPR001633">
    <property type="entry name" value="EAL_dom"/>
</dbReference>
<evidence type="ECO:0000256" key="1">
    <source>
        <dbReference type="ARBA" id="ARBA00018672"/>
    </source>
</evidence>
<dbReference type="InterPro" id="IPR035919">
    <property type="entry name" value="EAL_sf"/>
</dbReference>
<dbReference type="Pfam" id="PF00072">
    <property type="entry name" value="Response_reg"/>
    <property type="match status" value="1"/>
</dbReference>
<dbReference type="AlphaFoldDB" id="A0A927U6C2"/>
<dbReference type="InterPro" id="IPR029787">
    <property type="entry name" value="Nucleotide_cyclase"/>
</dbReference>
<evidence type="ECO:0000313" key="6">
    <source>
        <dbReference type="EMBL" id="MBE5919136.1"/>
    </source>
</evidence>
<dbReference type="InterPro" id="IPR001789">
    <property type="entry name" value="Sig_transdc_resp-reg_receiver"/>
</dbReference>
<evidence type="ECO:0000256" key="2">
    <source>
        <dbReference type="ARBA" id="ARBA00024867"/>
    </source>
</evidence>
<dbReference type="InterPro" id="IPR000160">
    <property type="entry name" value="GGDEF_dom"/>
</dbReference>
<dbReference type="GO" id="GO:0071111">
    <property type="term" value="F:cyclic-guanylate-specific phosphodiesterase activity"/>
    <property type="evidence" value="ECO:0007669"/>
    <property type="project" value="InterPro"/>
</dbReference>
<evidence type="ECO:0000259" key="5">
    <source>
        <dbReference type="PROSITE" id="PS50883"/>
    </source>
</evidence>
<accession>A0A927U6C2</accession>
<sequence>MNDFIGKRLKMKRRILIVDDEEINVMMLSKILKDEYEVFTASNGKEALDILKQENGLISLILLDLIMPVMDGYEFFNVISQCSEYKNIPIICLTSEKDAEVEILNMGMADFIPKPFENPAVILARISRVIQLFEGSDIIKATQFDDLTKLYNIEYFCEYASFYDKYYPHCPKDLIAISFNRFYVVNAVHGRAYADKILVLIGNAIKDYVDKNAGVACRYLNNLFYVYIKSGNHADGLLEKINTALYDFAEDSTYRIKIGVFRSDESNSYEFSKKMDYALLACNSINDLYSTQIAYYDESIREKENFEEKLICDLDKAIEQRQFKVYYQPKFSVQSTAPHLCSAEALIRWEHPEFGMINPGKFIPLFEKNGMITKLDHYVWVEAANQVAKWKKTYNCSLPVSVNVSRIDMLDENLCHDLLSIVKEAGIDIKDFYLEVTESAYTNDKTDVLNVVDTLRKEGFYIEMDDFGTGYSSLNMLTELQFDVLKLDMEFVRNIHKDEKALRLVEFIIDIAKYLNVMVIAEGVEHEEQYNILKQLGCDVVQGYYFSKPVDNNRFEDIIKKNAT</sequence>
<dbReference type="SUPFAM" id="SSF55073">
    <property type="entry name" value="Nucleotide cyclase"/>
    <property type="match status" value="1"/>
</dbReference>
<dbReference type="Gene3D" id="3.20.20.450">
    <property type="entry name" value="EAL domain"/>
    <property type="match status" value="1"/>
</dbReference>